<dbReference type="EMBL" id="QKWK01000001">
    <property type="protein sequence ID" value="TXT15854.1"/>
    <property type="molecule type" value="Genomic_DNA"/>
</dbReference>
<reference evidence="2 3" key="1">
    <citation type="journal article" date="2019" name="PLoS Genet.">
        <title>Convergent evolution of linked mating-type loci in basidiomycete fungi.</title>
        <authorList>
            <person name="Sun S."/>
            <person name="Coelho M.A."/>
            <person name="Heitman J."/>
            <person name="Nowrousian M."/>
        </authorList>
    </citation>
    <scope>NUCLEOTIDE SEQUENCE [LARGE SCALE GENOMIC DNA]</scope>
    <source>
        <strain evidence="2 3">CBS 4282</strain>
    </source>
</reference>
<accession>A0A7D8V2C1</accession>
<proteinExistence type="predicted"/>
<feature type="domain" description="NAD(P)-binding" evidence="1">
    <location>
        <begin position="7"/>
        <end position="137"/>
    </location>
</feature>
<dbReference type="PANTHER" id="PTHR15020">
    <property type="entry name" value="FLAVIN REDUCTASE-RELATED"/>
    <property type="match status" value="1"/>
</dbReference>
<protein>
    <recommendedName>
        <fullName evidence="1">NAD(P)-binding domain-containing protein</fullName>
    </recommendedName>
</protein>
<dbReference type="AlphaFoldDB" id="A0A7D8V2C1"/>
<comment type="caution">
    <text evidence="2">The sequence shown here is derived from an EMBL/GenBank/DDBJ whole genome shotgun (WGS) entry which is preliminary data.</text>
</comment>
<dbReference type="OrthoDB" id="63935at2759"/>
<dbReference type="Proteomes" id="UP000473826">
    <property type="component" value="Unassembled WGS sequence"/>
</dbReference>
<evidence type="ECO:0000313" key="2">
    <source>
        <dbReference type="EMBL" id="TXT15854.1"/>
    </source>
</evidence>
<evidence type="ECO:0000259" key="1">
    <source>
        <dbReference type="Pfam" id="PF13460"/>
    </source>
</evidence>
<sequence>MHLAILGASGGVAYNVLLSALSDTRVDRVSLLLRKPGVFESNEHVAPAIASGRVRVLQGDATREAELEALLGADEVDVIVTSIGGAPRLTLRGIVIDQPGVCTRSALALLRVLARLHATPRVVAVSSMGIGDNHALMPLPLRILYPWLLHTPHQDKEGLEYLLQRAASALPTPRDVPSVLSASDAATAPEAFLPEVVVVRPALLTDGAGEHEVKAAEDAYTYYVSRADVGRFIARRCLIGDEWVNKMPVVGY</sequence>
<evidence type="ECO:0000313" key="3">
    <source>
        <dbReference type="Proteomes" id="UP000473826"/>
    </source>
</evidence>
<dbReference type="Pfam" id="PF13460">
    <property type="entry name" value="NAD_binding_10"/>
    <property type="match status" value="1"/>
</dbReference>
<name>A0A7D8V2C1_VANHU</name>
<organism evidence="2 3">
    <name type="scientific">Vanrija humicola</name>
    <name type="common">Yeast</name>
    <name type="synonym">Cryptococcus humicola</name>
    <dbReference type="NCBI Taxonomy" id="5417"/>
    <lineage>
        <taxon>Eukaryota</taxon>
        <taxon>Fungi</taxon>
        <taxon>Dikarya</taxon>
        <taxon>Basidiomycota</taxon>
        <taxon>Agaricomycotina</taxon>
        <taxon>Tremellomycetes</taxon>
        <taxon>Trichosporonales</taxon>
        <taxon>Trichosporonaceae</taxon>
        <taxon>Vanrija</taxon>
    </lineage>
</organism>
<dbReference type="PANTHER" id="PTHR15020:SF50">
    <property type="entry name" value="UPF0659 PROTEIN YMR090W"/>
    <property type="match status" value="1"/>
</dbReference>
<dbReference type="Gene3D" id="3.40.50.720">
    <property type="entry name" value="NAD(P)-binding Rossmann-like Domain"/>
    <property type="match status" value="1"/>
</dbReference>
<dbReference type="InterPro" id="IPR016040">
    <property type="entry name" value="NAD(P)-bd_dom"/>
</dbReference>
<dbReference type="SUPFAM" id="SSF51735">
    <property type="entry name" value="NAD(P)-binding Rossmann-fold domains"/>
    <property type="match status" value="1"/>
</dbReference>
<dbReference type="InterPro" id="IPR036291">
    <property type="entry name" value="NAD(P)-bd_dom_sf"/>
</dbReference>
<keyword evidence="3" id="KW-1185">Reference proteome</keyword>
<gene>
    <name evidence="2" type="ORF">VHUM_00357</name>
</gene>